<feature type="domain" description="Glutamine amidotransferase type-2" evidence="2">
    <location>
        <begin position="2"/>
        <end position="245"/>
    </location>
</feature>
<sequence length="262" mass="28335">MCRFLAYAGAPTFLDRLLVEPEASLIAQSLAAREAKTVVNADGCGIGWYGEREEPGTYRGVLPAWSDDNLASLCRQIRSRMFAAHVRSATSGDVSPANCHPFTLGRHLFLHNGQIGDYERIRRRIDALIPDDLYAHRRGNGDSEVIFLAALARGLDADPVAAVAATLGEILAVMRRAGVTKPLRFAAVQADGADLRCFRWSSDGRDPSLYWRDEDGGCVVASEPFDAEAGWHAVPPGSVLTVDMRGRTTLARFAPASIPVAA</sequence>
<dbReference type="InterPro" id="IPR029055">
    <property type="entry name" value="Ntn_hydrolases_N"/>
</dbReference>
<dbReference type="GO" id="GO:0016740">
    <property type="term" value="F:transferase activity"/>
    <property type="evidence" value="ECO:0007669"/>
    <property type="project" value="UniProtKB-KW"/>
</dbReference>
<dbReference type="OrthoDB" id="9804310at2"/>
<accession>A0A4Q2UB91</accession>
<evidence type="ECO:0000313" key="3">
    <source>
        <dbReference type="EMBL" id="RYC33862.1"/>
    </source>
</evidence>
<dbReference type="InterPro" id="IPR026869">
    <property type="entry name" value="EgtC-like"/>
</dbReference>
<evidence type="ECO:0000313" key="4">
    <source>
        <dbReference type="Proteomes" id="UP000290759"/>
    </source>
</evidence>
<dbReference type="PANTHER" id="PTHR43187">
    <property type="entry name" value="GLUTAMINE AMIDOTRANSFERASE DUG3-RELATED"/>
    <property type="match status" value="1"/>
</dbReference>
<evidence type="ECO:0000259" key="2">
    <source>
        <dbReference type="PROSITE" id="PS51278"/>
    </source>
</evidence>
<dbReference type="AlphaFoldDB" id="A0A4Q2UB91"/>
<gene>
    <name evidence="3" type="ORF">D3273_00995</name>
</gene>
<proteinExistence type="predicted"/>
<dbReference type="Pfam" id="PF13230">
    <property type="entry name" value="GATase_4"/>
    <property type="match status" value="1"/>
</dbReference>
<dbReference type="EMBL" id="QYBB01000001">
    <property type="protein sequence ID" value="RYC33862.1"/>
    <property type="molecule type" value="Genomic_DNA"/>
</dbReference>
<keyword evidence="1 3" id="KW-0315">Glutamine amidotransferase</keyword>
<dbReference type="PROSITE" id="PS51278">
    <property type="entry name" value="GATASE_TYPE_2"/>
    <property type="match status" value="1"/>
</dbReference>
<comment type="caution">
    <text evidence="3">The sequence shown here is derived from an EMBL/GenBank/DDBJ whole genome shotgun (WGS) entry which is preliminary data.</text>
</comment>
<dbReference type="CDD" id="cd01908">
    <property type="entry name" value="YafJ"/>
    <property type="match status" value="1"/>
</dbReference>
<reference evidence="3 4" key="1">
    <citation type="submission" date="2018-12" db="EMBL/GenBank/DDBJ databases">
        <authorList>
            <person name="Grouzdev D.S."/>
            <person name="Krutkina M.S."/>
        </authorList>
    </citation>
    <scope>NUCLEOTIDE SEQUENCE [LARGE SCALE GENOMIC DNA]</scope>
    <source>
        <strain evidence="3 4">RmlP026</strain>
    </source>
</reference>
<dbReference type="PANTHER" id="PTHR43187:SF1">
    <property type="entry name" value="GLUTAMINE AMIDOTRANSFERASE DUG3-RELATED"/>
    <property type="match status" value="1"/>
</dbReference>
<keyword evidence="4" id="KW-1185">Reference proteome</keyword>
<dbReference type="InterPro" id="IPR052373">
    <property type="entry name" value="Gamma-glu_amide_hydrolase"/>
</dbReference>
<dbReference type="Gene3D" id="3.60.20.10">
    <property type="entry name" value="Glutamine Phosphoribosylpyrophosphate, subunit 1, domain 1"/>
    <property type="match status" value="1"/>
</dbReference>
<dbReference type="RefSeq" id="WP_129222721.1">
    <property type="nucleotide sequence ID" value="NZ_QYBB01000001.1"/>
</dbReference>
<dbReference type="InterPro" id="IPR017932">
    <property type="entry name" value="GATase_2_dom"/>
</dbReference>
<organism evidence="3 4">
    <name type="scientific">Lichenibacterium minor</name>
    <dbReference type="NCBI Taxonomy" id="2316528"/>
    <lineage>
        <taxon>Bacteria</taxon>
        <taxon>Pseudomonadati</taxon>
        <taxon>Pseudomonadota</taxon>
        <taxon>Alphaproteobacteria</taxon>
        <taxon>Hyphomicrobiales</taxon>
        <taxon>Lichenihabitantaceae</taxon>
        <taxon>Lichenibacterium</taxon>
    </lineage>
</organism>
<keyword evidence="3" id="KW-0808">Transferase</keyword>
<dbReference type="SUPFAM" id="SSF56235">
    <property type="entry name" value="N-terminal nucleophile aminohydrolases (Ntn hydrolases)"/>
    <property type="match status" value="1"/>
</dbReference>
<dbReference type="Proteomes" id="UP000290759">
    <property type="component" value="Unassembled WGS sequence"/>
</dbReference>
<protein>
    <submittedName>
        <fullName evidence="3">Class II glutamine amidotransferase</fullName>
    </submittedName>
</protein>
<name>A0A4Q2UB91_9HYPH</name>
<evidence type="ECO:0000256" key="1">
    <source>
        <dbReference type="ARBA" id="ARBA00022962"/>
    </source>
</evidence>
<reference evidence="3 4" key="2">
    <citation type="submission" date="2019-02" db="EMBL/GenBank/DDBJ databases">
        <title>'Lichenibacterium ramalinii' gen. nov. sp. nov., 'Lichenibacterium minor' gen. nov. sp. nov.</title>
        <authorList>
            <person name="Pankratov T."/>
        </authorList>
    </citation>
    <scope>NUCLEOTIDE SEQUENCE [LARGE SCALE GENOMIC DNA]</scope>
    <source>
        <strain evidence="3 4">RmlP026</strain>
    </source>
</reference>